<dbReference type="Gene3D" id="2.160.20.10">
    <property type="entry name" value="Single-stranded right-handed beta-helix, Pectin lyase-like"/>
    <property type="match status" value="1"/>
</dbReference>
<evidence type="ECO:0000256" key="1">
    <source>
        <dbReference type="SAM" id="SignalP"/>
    </source>
</evidence>
<gene>
    <name evidence="3" type="ORF">SCARR_04559</name>
</gene>
<dbReference type="InterPro" id="IPR036116">
    <property type="entry name" value="FN3_sf"/>
</dbReference>
<feature type="domain" description="Right handed beta helix" evidence="2">
    <location>
        <begin position="157"/>
        <end position="333"/>
    </location>
</feature>
<dbReference type="SUPFAM" id="SSF51126">
    <property type="entry name" value="Pectin lyase-like"/>
    <property type="match status" value="2"/>
</dbReference>
<keyword evidence="1" id="KW-0732">Signal</keyword>
<evidence type="ECO:0000259" key="2">
    <source>
        <dbReference type="Pfam" id="PF13229"/>
    </source>
</evidence>
<name>A0A6C2UUA8_9BACT</name>
<feature type="signal peptide" evidence="1">
    <location>
        <begin position="1"/>
        <end position="23"/>
    </location>
</feature>
<proteinExistence type="predicted"/>
<dbReference type="InterPro" id="IPR011050">
    <property type="entry name" value="Pectin_lyase_fold/virulence"/>
</dbReference>
<reference evidence="3 4" key="1">
    <citation type="submission" date="2019-04" db="EMBL/GenBank/DDBJ databases">
        <authorList>
            <person name="Van Vliet M D."/>
        </authorList>
    </citation>
    <scope>NUCLEOTIDE SEQUENCE [LARGE SCALE GENOMIC DNA]</scope>
    <source>
        <strain evidence="3 4">F21</strain>
    </source>
</reference>
<evidence type="ECO:0000313" key="3">
    <source>
        <dbReference type="EMBL" id="VGO22476.1"/>
    </source>
</evidence>
<dbReference type="RefSeq" id="WP_136063853.1">
    <property type="nucleotide sequence ID" value="NZ_CAAHFH010000002.1"/>
</dbReference>
<feature type="chain" id="PRO_5025395568" description="Right handed beta helix domain-containing protein" evidence="1">
    <location>
        <begin position="24"/>
        <end position="950"/>
    </location>
</feature>
<evidence type="ECO:0000313" key="4">
    <source>
        <dbReference type="Proteomes" id="UP000346198"/>
    </source>
</evidence>
<dbReference type="InterPro" id="IPR012334">
    <property type="entry name" value="Pectin_lyas_fold"/>
</dbReference>
<dbReference type="Pfam" id="PF13229">
    <property type="entry name" value="Beta_helix"/>
    <property type="match status" value="1"/>
</dbReference>
<dbReference type="SUPFAM" id="SSF49265">
    <property type="entry name" value="Fibronectin type III"/>
    <property type="match status" value="1"/>
</dbReference>
<keyword evidence="4" id="KW-1185">Reference proteome</keyword>
<accession>A0A6C2UUA8</accession>
<dbReference type="InterPro" id="IPR006626">
    <property type="entry name" value="PbH1"/>
</dbReference>
<sequence length="950" mass="101788">MFRFSLFIVSAATWVLVASTSLAVSYYIDADGGSDSNSGTSPAQAWASLSHAGSQSYMPGDRILLQRGDTYTGKLELIEVSGAGSNPVQIATYGAGSKPVIDAAGYLACVRLQGCSYIDVMDLELTADGGATVDGSDSKKRYGLLADTGSGQQTDSITASNLTIHTIYPETDSASEGHNPTTYLGTGIRVAGRSDSIAANIRIEECDIRNVGYKAMDINWLDEVQIINNYMEDIGGPAIVPLRTTDLLVRGNTVDGSGQYSDPRMHGRGSGIWPWTSERVLIEKNRFMHARGRYDSCGIHIDFNCRDVVVQYNLSVDNEGGFVEILGNNYNNSYRYNISINDGARRAGTNENGLGVGDGHVLLFSGHNGTTNRAGPYDSYIYNNTIYVAADQPCSFSIEESADGIMVANNLFYIDGHAEDGTSPWLADYPAGIENGVIWTNNLYQRGGIFPDWIFTEGDPIYGNPNLPNPGGFTAEDYIPLPGAFVEGRGIAIPMIPGDAIGMAIGLAVSNDYFGNPIQGLPDVGAVEVGGGVSTILGSAFQGFPISGSNGAAAMAAVSGPAGAEYFFEETTGNYGGDDSGWQSDTYYTDSGLLPNTPYTYTITFRDASDVVGASSVVELVTPPSTPPFPDYVILNEDFSTRPNPANAVAPFPLNTWYLDTNATWSAESQDASVTDQPDEKIQLGFGYDEVQLQYNSSQTWDPARDYEFSGDWKVETIFSNNYGVIVGVAELDPSTGALLLPIIKEITVGELVSPIAGQTGSFTLSISSNELQAAGVSTNSLIGVYLHRDDDGTLNSQSGAKSDMYSIDNLYMRFFGDDIDTDFDGIPDVAETAVGLDPDNAADGTGDLDLDGMLNDQEYLIGTDMDGTNAVFTISAGVSTNVPEVIVSEPWIISNRVYILEQKPVLTTSDVWKPVDAASGTLEAGKGDYAFTQMNSETQSFYRVRVEWE</sequence>
<protein>
    <recommendedName>
        <fullName evidence="2">Right handed beta helix domain-containing protein</fullName>
    </recommendedName>
</protein>
<dbReference type="Proteomes" id="UP000346198">
    <property type="component" value="Unassembled WGS sequence"/>
</dbReference>
<dbReference type="InterPro" id="IPR039448">
    <property type="entry name" value="Beta_helix"/>
</dbReference>
<dbReference type="EMBL" id="CAAHFH010000002">
    <property type="protein sequence ID" value="VGO22476.1"/>
    <property type="molecule type" value="Genomic_DNA"/>
</dbReference>
<organism evidence="3 4">
    <name type="scientific">Pontiella sulfatireligans</name>
    <dbReference type="NCBI Taxonomy" id="2750658"/>
    <lineage>
        <taxon>Bacteria</taxon>
        <taxon>Pseudomonadati</taxon>
        <taxon>Kiritimatiellota</taxon>
        <taxon>Kiritimatiellia</taxon>
        <taxon>Kiritimatiellales</taxon>
        <taxon>Pontiellaceae</taxon>
        <taxon>Pontiella</taxon>
    </lineage>
</organism>
<dbReference type="AlphaFoldDB" id="A0A6C2UUA8"/>
<dbReference type="SMART" id="SM00710">
    <property type="entry name" value="PbH1"/>
    <property type="match status" value="7"/>
</dbReference>